<sequence length="51" mass="5820">MNNIIIGRYNKPVEVGYQGWIEPSDKSWIAFIDLKGIPTFYLNRTETGSVS</sequence>
<dbReference type="EMBL" id="LAZR01002324">
    <property type="protein sequence ID" value="KKN31505.1"/>
    <property type="molecule type" value="Genomic_DNA"/>
</dbReference>
<protein>
    <submittedName>
        <fullName evidence="1">Uncharacterized protein</fullName>
    </submittedName>
</protein>
<gene>
    <name evidence="1" type="ORF">LCGC14_0823340</name>
</gene>
<comment type="caution">
    <text evidence="1">The sequence shown here is derived from an EMBL/GenBank/DDBJ whole genome shotgun (WGS) entry which is preliminary data.</text>
</comment>
<evidence type="ECO:0000313" key="1">
    <source>
        <dbReference type="EMBL" id="KKN31505.1"/>
    </source>
</evidence>
<accession>A0A0F9PI48</accession>
<reference evidence="1" key="1">
    <citation type="journal article" date="2015" name="Nature">
        <title>Complex archaea that bridge the gap between prokaryotes and eukaryotes.</title>
        <authorList>
            <person name="Spang A."/>
            <person name="Saw J.H."/>
            <person name="Jorgensen S.L."/>
            <person name="Zaremba-Niedzwiedzka K."/>
            <person name="Martijn J."/>
            <person name="Lind A.E."/>
            <person name="van Eijk R."/>
            <person name="Schleper C."/>
            <person name="Guy L."/>
            <person name="Ettema T.J."/>
        </authorList>
    </citation>
    <scope>NUCLEOTIDE SEQUENCE</scope>
</reference>
<name>A0A0F9PI48_9ZZZZ</name>
<proteinExistence type="predicted"/>
<organism evidence="1">
    <name type="scientific">marine sediment metagenome</name>
    <dbReference type="NCBI Taxonomy" id="412755"/>
    <lineage>
        <taxon>unclassified sequences</taxon>
        <taxon>metagenomes</taxon>
        <taxon>ecological metagenomes</taxon>
    </lineage>
</organism>
<dbReference type="AlphaFoldDB" id="A0A0F9PI48"/>